<name>A0A0Q1E1S2_9CORY</name>
<keyword evidence="2" id="KW-1185">Reference proteome</keyword>
<protein>
    <submittedName>
        <fullName evidence="1">Uncharacterized protein</fullName>
    </submittedName>
</protein>
<dbReference type="EMBL" id="LKEV01000003">
    <property type="protein sequence ID" value="KQB86443.1"/>
    <property type="molecule type" value="Genomic_DNA"/>
</dbReference>
<dbReference type="STRING" id="1544413.Clow_01366"/>
<proteinExistence type="predicted"/>
<sequence length="87" mass="9865">MSQDRSMWKMNPQRLEEHLKLKNRARRIPDKKKQANKRACRKAGPWPISGYFSRVERKLLVRSCCGLSSTCSGVPASTTVPSAMNTT</sequence>
<evidence type="ECO:0000313" key="2">
    <source>
        <dbReference type="Proteomes" id="UP000050488"/>
    </source>
</evidence>
<dbReference type="Proteomes" id="UP000050488">
    <property type="component" value="Unassembled WGS sequence"/>
</dbReference>
<reference evidence="1 2" key="1">
    <citation type="submission" date="2015-10" db="EMBL/GenBank/DDBJ databases">
        <title>Corynebacteirum lowii and Corynebacterium oculi species nova, derived from human clinical disease and and emended description of Corynebacterium mastiditis.</title>
        <authorList>
            <person name="Bernard K."/>
            <person name="Pacheco A.L."/>
            <person name="Mcdougall C."/>
            <person name="Burtx T."/>
            <person name="Weibe D."/>
            <person name="Tyler S."/>
            <person name="Olson A.B."/>
            <person name="Cnockaert M."/>
            <person name="Eguchi H."/>
            <person name="Kuwahara T."/>
            <person name="Nakayama-Imaohji H."/>
            <person name="Boudewijins M."/>
            <person name="Van Hoecke F."/>
            <person name="Bernier A.-M."/>
            <person name="Vandamme P."/>
        </authorList>
    </citation>
    <scope>NUCLEOTIDE SEQUENCE [LARGE SCALE GENOMIC DNA]</scope>
    <source>
        <strain evidence="1 2">NML 130206</strain>
    </source>
</reference>
<accession>A0A0Q1E1S2</accession>
<comment type="caution">
    <text evidence="1">The sequence shown here is derived from an EMBL/GenBank/DDBJ whole genome shotgun (WGS) entry which is preliminary data.</text>
</comment>
<evidence type="ECO:0000313" key="1">
    <source>
        <dbReference type="EMBL" id="KQB86443.1"/>
    </source>
</evidence>
<dbReference type="AlphaFoldDB" id="A0A0Q1E1S2"/>
<gene>
    <name evidence="1" type="ORF">Clow_01366</name>
</gene>
<organism evidence="1 2">
    <name type="scientific">Corynebacterium lowii</name>
    <dbReference type="NCBI Taxonomy" id="1544413"/>
    <lineage>
        <taxon>Bacteria</taxon>
        <taxon>Bacillati</taxon>
        <taxon>Actinomycetota</taxon>
        <taxon>Actinomycetes</taxon>
        <taxon>Mycobacteriales</taxon>
        <taxon>Corynebacteriaceae</taxon>
        <taxon>Corynebacterium</taxon>
    </lineage>
</organism>